<protein>
    <submittedName>
        <fullName evidence="1">Uncharacterized protein</fullName>
    </submittedName>
</protein>
<dbReference type="Gramene" id="KFK23355">
    <property type="protein sequence ID" value="KFK23355"/>
    <property type="gene ID" value="AALP_AAs72921U000100"/>
</dbReference>
<sequence>MGHQTNNPRRMTSIVNRVANGSNIPMPHKFIQPPTTLAFNAWSTTTVYQPQGINGRLDNHQIRSNTQPQPPLLLLPQIEANRLSLKEQFDTLATQVKSVEMRLVTIEDIQHHQRRGIKEAKYDIINANYKIKDQWNHHEWLINEAKQNVEELTTHLNLVAINAYQAKKGVSDVGVAQKKLRLRVKNLEADSRITIQTLNGVEHRQEDLVERITTLEEDPKAATNLMKKLDDRLQTIEETARFFDSEKEDSRSLVHCCTITMLEDDDDASSIDLSDALPSPKRSKTFHTRQTARMSVKPSVFVKGATKRSRCINDEMLGVFNSLVKELPSTITFDEAWIMNPSLR</sequence>
<dbReference type="EMBL" id="KL979782">
    <property type="protein sequence ID" value="KFK23355.1"/>
    <property type="molecule type" value="Genomic_DNA"/>
</dbReference>
<proteinExistence type="predicted"/>
<dbReference type="Proteomes" id="UP000029120">
    <property type="component" value="Unassembled WGS sequence"/>
</dbReference>
<gene>
    <name evidence="1" type="ORF">AALP_AAs72921U000100</name>
</gene>
<accession>A0A087G0F3</accession>
<organism evidence="1 2">
    <name type="scientific">Arabis alpina</name>
    <name type="common">Alpine rock-cress</name>
    <dbReference type="NCBI Taxonomy" id="50452"/>
    <lineage>
        <taxon>Eukaryota</taxon>
        <taxon>Viridiplantae</taxon>
        <taxon>Streptophyta</taxon>
        <taxon>Embryophyta</taxon>
        <taxon>Tracheophyta</taxon>
        <taxon>Spermatophyta</taxon>
        <taxon>Magnoliopsida</taxon>
        <taxon>eudicotyledons</taxon>
        <taxon>Gunneridae</taxon>
        <taxon>Pentapetalae</taxon>
        <taxon>rosids</taxon>
        <taxon>malvids</taxon>
        <taxon>Brassicales</taxon>
        <taxon>Brassicaceae</taxon>
        <taxon>Arabideae</taxon>
        <taxon>Arabis</taxon>
    </lineage>
</organism>
<dbReference type="AlphaFoldDB" id="A0A087G0F3"/>
<keyword evidence="2" id="KW-1185">Reference proteome</keyword>
<evidence type="ECO:0000313" key="1">
    <source>
        <dbReference type="EMBL" id="KFK23355.1"/>
    </source>
</evidence>
<reference evidence="2" key="1">
    <citation type="journal article" date="2015" name="Nat. Plants">
        <title>Genome expansion of Arabis alpina linked with retrotransposition and reduced symmetric DNA methylation.</title>
        <authorList>
            <person name="Willing E.M."/>
            <person name="Rawat V."/>
            <person name="Mandakova T."/>
            <person name="Maumus F."/>
            <person name="James G.V."/>
            <person name="Nordstroem K.J."/>
            <person name="Becker C."/>
            <person name="Warthmann N."/>
            <person name="Chica C."/>
            <person name="Szarzynska B."/>
            <person name="Zytnicki M."/>
            <person name="Albani M.C."/>
            <person name="Kiefer C."/>
            <person name="Bergonzi S."/>
            <person name="Castaings L."/>
            <person name="Mateos J.L."/>
            <person name="Berns M.C."/>
            <person name="Bujdoso N."/>
            <person name="Piofczyk T."/>
            <person name="de Lorenzo L."/>
            <person name="Barrero-Sicilia C."/>
            <person name="Mateos I."/>
            <person name="Piednoel M."/>
            <person name="Hagmann J."/>
            <person name="Chen-Min-Tao R."/>
            <person name="Iglesias-Fernandez R."/>
            <person name="Schuster S.C."/>
            <person name="Alonso-Blanco C."/>
            <person name="Roudier F."/>
            <person name="Carbonero P."/>
            <person name="Paz-Ares J."/>
            <person name="Davis S.J."/>
            <person name="Pecinka A."/>
            <person name="Quesneville H."/>
            <person name="Colot V."/>
            <person name="Lysak M.A."/>
            <person name="Weigel D."/>
            <person name="Coupland G."/>
            <person name="Schneeberger K."/>
        </authorList>
    </citation>
    <scope>NUCLEOTIDE SEQUENCE [LARGE SCALE GENOMIC DNA]</scope>
    <source>
        <strain evidence="2">cv. Pajares</strain>
    </source>
</reference>
<evidence type="ECO:0000313" key="2">
    <source>
        <dbReference type="Proteomes" id="UP000029120"/>
    </source>
</evidence>
<name>A0A087G0F3_ARAAL</name>